<dbReference type="Gene3D" id="3.30.565.10">
    <property type="entry name" value="Histidine kinase-like ATPase, C-terminal domain"/>
    <property type="match status" value="1"/>
</dbReference>
<comment type="catalytic activity">
    <reaction evidence="1">
        <text>ATP + protein L-histidine = ADP + protein N-phospho-L-histidine.</text>
        <dbReference type="EC" id="2.7.13.3"/>
    </reaction>
</comment>
<dbReference type="Gene3D" id="3.40.50.2300">
    <property type="match status" value="1"/>
</dbReference>
<dbReference type="InterPro" id="IPR036097">
    <property type="entry name" value="HisK_dim/P_sf"/>
</dbReference>
<dbReference type="RefSeq" id="WP_184091879.1">
    <property type="nucleotide sequence ID" value="NZ_JACIJF010000032.1"/>
</dbReference>
<dbReference type="NCBIfam" id="TIGR00229">
    <property type="entry name" value="sensory_box"/>
    <property type="match status" value="1"/>
</dbReference>
<feature type="domain" description="Histidine kinase" evidence="17">
    <location>
        <begin position="375"/>
        <end position="592"/>
    </location>
</feature>
<dbReference type="InterPro" id="IPR036641">
    <property type="entry name" value="HPT_dom_sf"/>
</dbReference>
<dbReference type="PROSITE" id="PS50112">
    <property type="entry name" value="PAS"/>
    <property type="match status" value="1"/>
</dbReference>
<dbReference type="InterPro" id="IPR011006">
    <property type="entry name" value="CheY-like_superfamily"/>
</dbReference>
<keyword evidence="6" id="KW-0808">Transferase</keyword>
<evidence type="ECO:0000256" key="15">
    <source>
        <dbReference type="PROSITE-ProRule" id="PRU00169"/>
    </source>
</evidence>
<dbReference type="InterPro" id="IPR035965">
    <property type="entry name" value="PAS-like_dom_sf"/>
</dbReference>
<dbReference type="FunFam" id="3.30.565.10:FF:000010">
    <property type="entry name" value="Sensor histidine kinase RcsC"/>
    <property type="match status" value="1"/>
</dbReference>
<dbReference type="SMART" id="SM00387">
    <property type="entry name" value="HATPase_c"/>
    <property type="match status" value="1"/>
</dbReference>
<feature type="domain" description="PAS" evidence="19">
    <location>
        <begin position="228"/>
        <end position="298"/>
    </location>
</feature>
<evidence type="ECO:0000313" key="21">
    <source>
        <dbReference type="Proteomes" id="UP000527143"/>
    </source>
</evidence>
<evidence type="ECO:0000256" key="2">
    <source>
        <dbReference type="ARBA" id="ARBA00004651"/>
    </source>
</evidence>
<dbReference type="InterPro" id="IPR004358">
    <property type="entry name" value="Sig_transdc_His_kin-like_C"/>
</dbReference>
<protein>
    <recommendedName>
        <fullName evidence="3">histidine kinase</fullName>
        <ecNumber evidence="3">2.7.13.3</ecNumber>
    </recommendedName>
</protein>
<feature type="domain" description="Response regulatory" evidence="18">
    <location>
        <begin position="614"/>
        <end position="733"/>
    </location>
</feature>
<dbReference type="CDD" id="cd17546">
    <property type="entry name" value="REC_hyHK_CKI1_RcsC-like"/>
    <property type="match status" value="1"/>
</dbReference>
<dbReference type="SUPFAM" id="SSF55874">
    <property type="entry name" value="ATPase domain of HSP90 chaperone/DNA topoisomerase II/histidine kinase"/>
    <property type="match status" value="1"/>
</dbReference>
<keyword evidence="5 15" id="KW-0597">Phosphoprotein</keyword>
<evidence type="ECO:0000256" key="8">
    <source>
        <dbReference type="ARBA" id="ARBA00022741"/>
    </source>
</evidence>
<evidence type="ECO:0000256" key="6">
    <source>
        <dbReference type="ARBA" id="ARBA00022679"/>
    </source>
</evidence>
<organism evidence="20 21">
    <name type="scientific">Sphingomonas xinjiangensis</name>
    <dbReference type="NCBI Taxonomy" id="643568"/>
    <lineage>
        <taxon>Bacteria</taxon>
        <taxon>Pseudomonadati</taxon>
        <taxon>Pseudomonadota</taxon>
        <taxon>Alphaproteobacteria</taxon>
        <taxon>Sphingomonadales</taxon>
        <taxon>Sphingomonadaceae</taxon>
        <taxon>Sphingomonas</taxon>
    </lineage>
</organism>
<dbReference type="EC" id="2.7.13.3" evidence="3"/>
<dbReference type="SUPFAM" id="SSF47226">
    <property type="entry name" value="Histidine-containing phosphotransfer domain, HPT domain"/>
    <property type="match status" value="1"/>
</dbReference>
<dbReference type="GO" id="GO:0005524">
    <property type="term" value="F:ATP binding"/>
    <property type="evidence" value="ECO:0007669"/>
    <property type="project" value="UniProtKB-KW"/>
</dbReference>
<keyword evidence="12" id="KW-0902">Two-component regulatory system</keyword>
<dbReference type="PANTHER" id="PTHR45339:SF1">
    <property type="entry name" value="HYBRID SIGNAL TRANSDUCTION HISTIDINE KINASE J"/>
    <property type="match status" value="1"/>
</dbReference>
<dbReference type="SUPFAM" id="SSF55785">
    <property type="entry name" value="PYP-like sensor domain (PAS domain)"/>
    <property type="match status" value="1"/>
</dbReference>
<keyword evidence="21" id="KW-1185">Reference proteome</keyword>
<dbReference type="InterPro" id="IPR003594">
    <property type="entry name" value="HATPase_dom"/>
</dbReference>
<proteinExistence type="predicted"/>
<dbReference type="CDD" id="cd16922">
    <property type="entry name" value="HATPase_EvgS-ArcB-TorS-like"/>
    <property type="match status" value="1"/>
</dbReference>
<comment type="subcellular location">
    <subcellularLocation>
        <location evidence="2">Cell membrane</location>
        <topology evidence="2">Multi-pass membrane protein</topology>
    </subcellularLocation>
</comment>
<dbReference type="SMART" id="SM00388">
    <property type="entry name" value="HisKA"/>
    <property type="match status" value="1"/>
</dbReference>
<evidence type="ECO:0000256" key="5">
    <source>
        <dbReference type="ARBA" id="ARBA00022553"/>
    </source>
</evidence>
<dbReference type="InterPro" id="IPR005467">
    <property type="entry name" value="His_kinase_dom"/>
</dbReference>
<evidence type="ECO:0000256" key="14">
    <source>
        <dbReference type="ARBA" id="ARBA00023306"/>
    </source>
</evidence>
<dbReference type="Pfam" id="PF02518">
    <property type="entry name" value="HATPase_c"/>
    <property type="match status" value="1"/>
</dbReference>
<dbReference type="GO" id="GO:0005886">
    <property type="term" value="C:plasma membrane"/>
    <property type="evidence" value="ECO:0007669"/>
    <property type="project" value="UniProtKB-SubCell"/>
</dbReference>
<reference evidence="20 21" key="1">
    <citation type="submission" date="2020-08" db="EMBL/GenBank/DDBJ databases">
        <title>Genomic Encyclopedia of Type Strains, Phase IV (KMG-IV): sequencing the most valuable type-strain genomes for metagenomic binning, comparative biology and taxonomic classification.</title>
        <authorList>
            <person name="Goeker M."/>
        </authorList>
    </citation>
    <scope>NUCLEOTIDE SEQUENCE [LARGE SCALE GENOMIC DNA]</scope>
    <source>
        <strain evidence="20 21">DSM 26736</strain>
    </source>
</reference>
<dbReference type="CDD" id="cd19410">
    <property type="entry name" value="HK9-like_sensor"/>
    <property type="match status" value="1"/>
</dbReference>
<evidence type="ECO:0000256" key="10">
    <source>
        <dbReference type="ARBA" id="ARBA00022840"/>
    </source>
</evidence>
<evidence type="ECO:0000256" key="13">
    <source>
        <dbReference type="ARBA" id="ARBA00023136"/>
    </source>
</evidence>
<dbReference type="CDD" id="cd00082">
    <property type="entry name" value="HisKA"/>
    <property type="match status" value="1"/>
</dbReference>
<dbReference type="CDD" id="cd00130">
    <property type="entry name" value="PAS"/>
    <property type="match status" value="1"/>
</dbReference>
<dbReference type="Gene3D" id="3.30.450.20">
    <property type="entry name" value="PAS domain"/>
    <property type="match status" value="1"/>
</dbReference>
<evidence type="ECO:0000256" key="12">
    <source>
        <dbReference type="ARBA" id="ARBA00023012"/>
    </source>
</evidence>
<evidence type="ECO:0000256" key="9">
    <source>
        <dbReference type="ARBA" id="ARBA00022777"/>
    </source>
</evidence>
<name>A0A840YTH6_9SPHN</name>
<dbReference type="InterPro" id="IPR013767">
    <property type="entry name" value="PAS_fold"/>
</dbReference>
<evidence type="ECO:0000256" key="16">
    <source>
        <dbReference type="SAM" id="Phobius"/>
    </source>
</evidence>
<feature type="transmembrane region" description="Helical" evidence="16">
    <location>
        <begin position="182"/>
        <end position="201"/>
    </location>
</feature>
<keyword evidence="7 16" id="KW-0812">Transmembrane</keyword>
<dbReference type="InterPro" id="IPR000014">
    <property type="entry name" value="PAS"/>
</dbReference>
<keyword evidence="14" id="KW-0131">Cell cycle</keyword>
<keyword evidence="13 16" id="KW-0472">Membrane</keyword>
<dbReference type="Pfam" id="PF00072">
    <property type="entry name" value="Response_reg"/>
    <property type="match status" value="1"/>
</dbReference>
<evidence type="ECO:0000256" key="7">
    <source>
        <dbReference type="ARBA" id="ARBA00022692"/>
    </source>
</evidence>
<accession>A0A840YTH6</accession>
<dbReference type="SMART" id="SM00091">
    <property type="entry name" value="PAS"/>
    <property type="match status" value="1"/>
</dbReference>
<evidence type="ECO:0000259" key="18">
    <source>
        <dbReference type="PROSITE" id="PS50110"/>
    </source>
</evidence>
<dbReference type="InterPro" id="IPR001789">
    <property type="entry name" value="Sig_transdc_resp-reg_receiver"/>
</dbReference>
<dbReference type="Proteomes" id="UP000527143">
    <property type="component" value="Unassembled WGS sequence"/>
</dbReference>
<dbReference type="FunFam" id="1.10.287.130:FF:000038">
    <property type="entry name" value="Sensory transduction histidine kinase"/>
    <property type="match status" value="1"/>
</dbReference>
<keyword evidence="4" id="KW-1003">Cell membrane</keyword>
<evidence type="ECO:0000259" key="17">
    <source>
        <dbReference type="PROSITE" id="PS50109"/>
    </source>
</evidence>
<dbReference type="Pfam" id="PF05227">
    <property type="entry name" value="CHASE3"/>
    <property type="match status" value="1"/>
</dbReference>
<dbReference type="InterPro" id="IPR008207">
    <property type="entry name" value="Sig_transdc_His_kin_Hpt_dom"/>
</dbReference>
<dbReference type="InterPro" id="IPR007891">
    <property type="entry name" value="CHASE3"/>
</dbReference>
<evidence type="ECO:0000256" key="1">
    <source>
        <dbReference type="ARBA" id="ARBA00000085"/>
    </source>
</evidence>
<dbReference type="InterPro" id="IPR003661">
    <property type="entry name" value="HisK_dim/P_dom"/>
</dbReference>
<evidence type="ECO:0000259" key="19">
    <source>
        <dbReference type="PROSITE" id="PS50112"/>
    </source>
</evidence>
<dbReference type="GO" id="GO:0006355">
    <property type="term" value="P:regulation of DNA-templated transcription"/>
    <property type="evidence" value="ECO:0007669"/>
    <property type="project" value="InterPro"/>
</dbReference>
<dbReference type="SUPFAM" id="SSF47384">
    <property type="entry name" value="Homodimeric domain of signal transducing histidine kinase"/>
    <property type="match status" value="1"/>
</dbReference>
<evidence type="ECO:0000256" key="4">
    <source>
        <dbReference type="ARBA" id="ARBA00022475"/>
    </source>
</evidence>
<evidence type="ECO:0000256" key="11">
    <source>
        <dbReference type="ARBA" id="ARBA00022989"/>
    </source>
</evidence>
<sequence>MSGFAKRRNQILLTLGVFMLLLCAASGMWLGVQKYRADGWVRHTYEVSYRLSRLRIAMLRAEVYRRGYLLSDGAITWERASNSSANVTDALHAVSTLVQDNPQQAGRVGLLNVLMRGRLAEIQESISLKLAAKDKAARAVLTSAESRKTMLRWVALVEEAERVEQGHLAARLARATAFQKPVQVAFGASALLVMLLSALVFRERRERLLALRAANDQLMVDVAAREAAETQLALLAENATDAVLRIDLEGNCIYASPSARHVLGIEPANLVGKQIGMSVHAEDFDRMMEFRELLMSQQVERGVVTVRILPTGRPNENTWIEANCALVRKPGSGAPVEIIASLRDVSERKAMELELSSARERAEAAVAAKSSFLANMSHEIRTPMNGVLGFADLLLRGDLNPEQQAQVQLIVDSGKAMMRLLNDILDISKIEAGQMQIASERVDLRHALRNCLQLIQPAVSQKGLALDFDIAPELPPFVLIDGLRLRQIVLNLLGNAVKFTERGSVTFRARCANPLTLEFAISDTGIGIAPERLSAIFEQFVQAEASTSQRFGGTGLGLAISNRLAGLMGGMLSVESTVGSGTTFTLRLPLTAAEAPAGQASAGNPQTVAPRQLKVLLAEDHDVNQALMEAMLTQLGHQFLTVADGAQAVEAVVDAGKRGERFDLILMDMQMPVMDGIQATHAIRTAGETLPILALTANAYADDVAACLDAGMQAHLAKPIQMAQLAGSIARWAPVLGEKGAAGVLAQAPGALMIAPALQERYRSRKLELLACANRIGRLSSFKDEEVSELRALLHKLAGSAGMFQEAKLGARAAELEDALEAAPRLERAALVREVTEALLEAA</sequence>
<dbReference type="PROSITE" id="PS50110">
    <property type="entry name" value="RESPONSE_REGULATORY"/>
    <property type="match status" value="1"/>
</dbReference>
<dbReference type="Pfam" id="PF00989">
    <property type="entry name" value="PAS"/>
    <property type="match status" value="1"/>
</dbReference>
<keyword evidence="11 16" id="KW-1133">Transmembrane helix</keyword>
<dbReference type="InterPro" id="IPR036890">
    <property type="entry name" value="HATPase_C_sf"/>
</dbReference>
<comment type="caution">
    <text evidence="20">The sequence shown here is derived from an EMBL/GenBank/DDBJ whole genome shotgun (WGS) entry which is preliminary data.</text>
</comment>
<dbReference type="EMBL" id="JACIJF010000032">
    <property type="protein sequence ID" value="MBB5712965.1"/>
    <property type="molecule type" value="Genomic_DNA"/>
</dbReference>
<keyword evidence="8" id="KW-0547">Nucleotide-binding</keyword>
<keyword evidence="9" id="KW-0418">Kinase</keyword>
<dbReference type="PANTHER" id="PTHR45339">
    <property type="entry name" value="HYBRID SIGNAL TRANSDUCTION HISTIDINE KINASE J"/>
    <property type="match status" value="1"/>
</dbReference>
<dbReference type="PRINTS" id="PR00344">
    <property type="entry name" value="BCTRLSENSOR"/>
</dbReference>
<gene>
    <name evidence="20" type="ORF">FHT02_004227</name>
</gene>
<feature type="modified residue" description="4-aspartylphosphate" evidence="15">
    <location>
        <position position="668"/>
    </location>
</feature>
<evidence type="ECO:0000256" key="3">
    <source>
        <dbReference type="ARBA" id="ARBA00012438"/>
    </source>
</evidence>
<evidence type="ECO:0000313" key="20">
    <source>
        <dbReference type="EMBL" id="MBB5712965.1"/>
    </source>
</evidence>
<dbReference type="AlphaFoldDB" id="A0A840YTH6"/>
<dbReference type="Gene3D" id="1.10.287.130">
    <property type="match status" value="1"/>
</dbReference>
<dbReference type="SMART" id="SM00448">
    <property type="entry name" value="REC"/>
    <property type="match status" value="1"/>
</dbReference>
<keyword evidence="10" id="KW-0067">ATP-binding</keyword>
<dbReference type="SUPFAM" id="SSF52172">
    <property type="entry name" value="CheY-like"/>
    <property type="match status" value="1"/>
</dbReference>
<dbReference type="Pfam" id="PF01627">
    <property type="entry name" value="Hpt"/>
    <property type="match status" value="1"/>
</dbReference>
<dbReference type="PROSITE" id="PS50109">
    <property type="entry name" value="HIS_KIN"/>
    <property type="match status" value="1"/>
</dbReference>
<dbReference type="Pfam" id="PF00512">
    <property type="entry name" value="HisKA"/>
    <property type="match status" value="1"/>
</dbReference>
<dbReference type="GO" id="GO:0000155">
    <property type="term" value="F:phosphorelay sensor kinase activity"/>
    <property type="evidence" value="ECO:0007669"/>
    <property type="project" value="InterPro"/>
</dbReference>